<evidence type="ECO:0000313" key="3">
    <source>
        <dbReference type="Proteomes" id="UP001595851"/>
    </source>
</evidence>
<protein>
    <recommendedName>
        <fullName evidence="4">DUF4367 domain-containing protein</fullName>
    </recommendedName>
</protein>
<keyword evidence="3" id="KW-1185">Reference proteome</keyword>
<gene>
    <name evidence="2" type="ORF">ACFOY2_39235</name>
</gene>
<evidence type="ECO:0000313" key="2">
    <source>
        <dbReference type="EMBL" id="MFC4013315.1"/>
    </source>
</evidence>
<proteinExistence type="predicted"/>
<dbReference type="EMBL" id="JBHSBI010000027">
    <property type="protein sequence ID" value="MFC4013315.1"/>
    <property type="molecule type" value="Genomic_DNA"/>
</dbReference>
<dbReference type="RefSeq" id="WP_379533187.1">
    <property type="nucleotide sequence ID" value="NZ_JBHSBI010000027.1"/>
</dbReference>
<feature type="transmembrane region" description="Helical" evidence="1">
    <location>
        <begin position="67"/>
        <end position="84"/>
    </location>
</feature>
<organism evidence="2 3">
    <name type="scientific">Nonomuraea purpurea</name>
    <dbReference type="NCBI Taxonomy" id="1849276"/>
    <lineage>
        <taxon>Bacteria</taxon>
        <taxon>Bacillati</taxon>
        <taxon>Actinomycetota</taxon>
        <taxon>Actinomycetes</taxon>
        <taxon>Streptosporangiales</taxon>
        <taxon>Streptosporangiaceae</taxon>
        <taxon>Nonomuraea</taxon>
    </lineage>
</organism>
<keyword evidence="1" id="KW-0472">Membrane</keyword>
<comment type="caution">
    <text evidence="2">The sequence shown here is derived from an EMBL/GenBank/DDBJ whole genome shotgun (WGS) entry which is preliminary data.</text>
</comment>
<accession>A0ABV8GK83</accession>
<keyword evidence="1" id="KW-0812">Transmembrane</keyword>
<keyword evidence="1" id="KW-1133">Transmembrane helix</keyword>
<name>A0ABV8GK83_9ACTN</name>
<evidence type="ECO:0000256" key="1">
    <source>
        <dbReference type="SAM" id="Phobius"/>
    </source>
</evidence>
<dbReference type="Proteomes" id="UP001595851">
    <property type="component" value="Unassembled WGS sequence"/>
</dbReference>
<sequence>MSSDEPFDGLEAELTALGDLIDVPTPPPSDVAAAVRARLASDLPFSTDAPADPAHSPGASARRRRRWTIVAAVLAVVIAITAATPQGRAAVARILRFAGIELQLGDAPPAPVITTAPLPGEHSVPPGEAAGQARFPVRTPSALGPAQRVTVADGGRVVSMFWADGIRLDQFDGGIDPVFFKKLGPPMPDYAKVGPYSAWWLPGAHPLGYISRQDGTQVPLRQAGPTLIWQQSGLNYRLEGMAGKEEAIRVAGSLR</sequence>
<evidence type="ECO:0008006" key="4">
    <source>
        <dbReference type="Google" id="ProtNLM"/>
    </source>
</evidence>
<reference evidence="3" key="1">
    <citation type="journal article" date="2019" name="Int. J. Syst. Evol. Microbiol.">
        <title>The Global Catalogue of Microorganisms (GCM) 10K type strain sequencing project: providing services to taxonomists for standard genome sequencing and annotation.</title>
        <authorList>
            <consortium name="The Broad Institute Genomics Platform"/>
            <consortium name="The Broad Institute Genome Sequencing Center for Infectious Disease"/>
            <person name="Wu L."/>
            <person name="Ma J."/>
        </authorList>
    </citation>
    <scope>NUCLEOTIDE SEQUENCE [LARGE SCALE GENOMIC DNA]</scope>
    <source>
        <strain evidence="3">TBRC 1276</strain>
    </source>
</reference>